<accession>A0A557Y105</accession>
<organism evidence="6 7">
    <name type="scientific">Mycobacterium helveticum</name>
    <dbReference type="NCBI Taxonomy" id="2592811"/>
    <lineage>
        <taxon>Bacteria</taxon>
        <taxon>Bacillati</taxon>
        <taxon>Actinomycetota</taxon>
        <taxon>Actinomycetes</taxon>
        <taxon>Mycobacteriales</taxon>
        <taxon>Mycobacteriaceae</taxon>
        <taxon>Mycobacterium</taxon>
    </lineage>
</organism>
<dbReference type="SUPFAM" id="SSF51206">
    <property type="entry name" value="cAMP-binding domain-like"/>
    <property type="match status" value="1"/>
</dbReference>
<dbReference type="Gene3D" id="1.10.10.10">
    <property type="entry name" value="Winged helix-like DNA-binding domain superfamily/Winged helix DNA-binding domain"/>
    <property type="match status" value="1"/>
</dbReference>
<protein>
    <submittedName>
        <fullName evidence="6">Crp/Fnr family transcriptional regulator</fullName>
    </submittedName>
</protein>
<evidence type="ECO:0000256" key="1">
    <source>
        <dbReference type="ARBA" id="ARBA00023015"/>
    </source>
</evidence>
<dbReference type="PRINTS" id="PR00103">
    <property type="entry name" value="CAMPKINASE"/>
</dbReference>
<dbReference type="SMART" id="SM00419">
    <property type="entry name" value="HTH_CRP"/>
    <property type="match status" value="1"/>
</dbReference>
<dbReference type="GO" id="GO:0005829">
    <property type="term" value="C:cytosol"/>
    <property type="evidence" value="ECO:0007669"/>
    <property type="project" value="TreeGrafter"/>
</dbReference>
<evidence type="ECO:0000313" key="7">
    <source>
        <dbReference type="Proteomes" id="UP000320513"/>
    </source>
</evidence>
<dbReference type="SMART" id="SM00100">
    <property type="entry name" value="cNMP"/>
    <property type="match status" value="1"/>
</dbReference>
<dbReference type="InterPro" id="IPR018490">
    <property type="entry name" value="cNMP-bd_dom_sf"/>
</dbReference>
<evidence type="ECO:0000313" key="6">
    <source>
        <dbReference type="EMBL" id="TVS92262.1"/>
    </source>
</evidence>
<evidence type="ECO:0000259" key="4">
    <source>
        <dbReference type="PROSITE" id="PS50042"/>
    </source>
</evidence>
<dbReference type="EMBL" id="VMQU01000003">
    <property type="protein sequence ID" value="TVS92262.1"/>
    <property type="molecule type" value="Genomic_DNA"/>
</dbReference>
<evidence type="ECO:0000259" key="5">
    <source>
        <dbReference type="PROSITE" id="PS51063"/>
    </source>
</evidence>
<reference evidence="6 7" key="1">
    <citation type="submission" date="2019-07" db="EMBL/GenBank/DDBJ databases">
        <title>New Mycobacterium species.</title>
        <authorList>
            <person name="Tortoli E."/>
            <person name="Ghielmetti G."/>
            <person name="Friedel U."/>
            <person name="Trovato A."/>
        </authorList>
    </citation>
    <scope>NUCLEOTIDE SEQUENCE [LARGE SCALE GENOMIC DNA]</scope>
    <source>
        <strain evidence="6 7">16-83</strain>
    </source>
</reference>
<dbReference type="SUPFAM" id="SSF46785">
    <property type="entry name" value="Winged helix' DNA-binding domain"/>
    <property type="match status" value="1"/>
</dbReference>
<dbReference type="Pfam" id="PF13545">
    <property type="entry name" value="HTH_Crp_2"/>
    <property type="match status" value="1"/>
</dbReference>
<dbReference type="FunFam" id="1.10.10.10:FF:000019">
    <property type="entry name" value="Crp/Fnr family transcriptional regulator"/>
    <property type="match status" value="1"/>
</dbReference>
<dbReference type="GO" id="GO:0003677">
    <property type="term" value="F:DNA binding"/>
    <property type="evidence" value="ECO:0007669"/>
    <property type="project" value="UniProtKB-KW"/>
</dbReference>
<comment type="caution">
    <text evidence="6">The sequence shown here is derived from an EMBL/GenBank/DDBJ whole genome shotgun (WGS) entry which is preliminary data.</text>
</comment>
<dbReference type="InterPro" id="IPR036390">
    <property type="entry name" value="WH_DNA-bd_sf"/>
</dbReference>
<evidence type="ECO:0000256" key="3">
    <source>
        <dbReference type="ARBA" id="ARBA00023163"/>
    </source>
</evidence>
<name>A0A557Y105_9MYCO</name>
<feature type="domain" description="HTH crp-type" evidence="5">
    <location>
        <begin position="159"/>
        <end position="232"/>
    </location>
</feature>
<dbReference type="Gene3D" id="2.60.120.10">
    <property type="entry name" value="Jelly Rolls"/>
    <property type="match status" value="1"/>
</dbReference>
<keyword evidence="2" id="KW-0238">DNA-binding</keyword>
<dbReference type="PANTHER" id="PTHR24567:SF74">
    <property type="entry name" value="HTH-TYPE TRANSCRIPTIONAL REGULATOR ARCR"/>
    <property type="match status" value="1"/>
</dbReference>
<dbReference type="InterPro" id="IPR012318">
    <property type="entry name" value="HTH_CRP"/>
</dbReference>
<dbReference type="PROSITE" id="PS50042">
    <property type="entry name" value="CNMP_BINDING_3"/>
    <property type="match status" value="1"/>
</dbReference>
<dbReference type="PANTHER" id="PTHR24567">
    <property type="entry name" value="CRP FAMILY TRANSCRIPTIONAL REGULATORY PROTEIN"/>
    <property type="match status" value="1"/>
</dbReference>
<dbReference type="InterPro" id="IPR036388">
    <property type="entry name" value="WH-like_DNA-bd_sf"/>
</dbReference>
<gene>
    <name evidence="6" type="ORF">FPZ47_01190</name>
</gene>
<dbReference type="AlphaFoldDB" id="A0A557Y105"/>
<dbReference type="RefSeq" id="WP_144947998.1">
    <property type="nucleotide sequence ID" value="NZ_VMQU01000003.1"/>
</dbReference>
<dbReference type="Proteomes" id="UP000320513">
    <property type="component" value="Unassembled WGS sequence"/>
</dbReference>
<dbReference type="OrthoDB" id="180043at2"/>
<dbReference type="InterPro" id="IPR014710">
    <property type="entry name" value="RmlC-like_jellyroll"/>
</dbReference>
<dbReference type="CDD" id="cd00038">
    <property type="entry name" value="CAP_ED"/>
    <property type="match status" value="1"/>
</dbReference>
<keyword evidence="1" id="KW-0805">Transcription regulation</keyword>
<dbReference type="GO" id="GO:0003700">
    <property type="term" value="F:DNA-binding transcription factor activity"/>
    <property type="evidence" value="ECO:0007669"/>
    <property type="project" value="TreeGrafter"/>
</dbReference>
<dbReference type="InterPro" id="IPR050397">
    <property type="entry name" value="Env_Response_Regulators"/>
</dbReference>
<sequence length="255" mass="27564">MGAAPDVTSGDEDRILAQTLRRAGILRHVEPAAASALTRQLYTDEFRSGETIFTQGDPGDRVHVIVSGTVKISLRGPGGRENLRAILGPTHAFGELAVFDPGPRSCTASAITDVRAVWLDRATLRTWIARWPVIGEQLLQSLAQRLTHAEEQQVELVSSDVASRVARQLLLLGGRFGTPEADGLRLEHELSQDELAQLVGADRVTVNKALRTFTARGWIRPDGKSVLILDPDALARRGAGGGTGAYRRRPLRASA</sequence>
<dbReference type="InterPro" id="IPR000595">
    <property type="entry name" value="cNMP-bd_dom"/>
</dbReference>
<proteinExistence type="predicted"/>
<evidence type="ECO:0000256" key="2">
    <source>
        <dbReference type="ARBA" id="ARBA00023125"/>
    </source>
</evidence>
<dbReference type="Pfam" id="PF00027">
    <property type="entry name" value="cNMP_binding"/>
    <property type="match status" value="1"/>
</dbReference>
<dbReference type="PROSITE" id="PS51063">
    <property type="entry name" value="HTH_CRP_2"/>
    <property type="match status" value="1"/>
</dbReference>
<keyword evidence="3" id="KW-0804">Transcription</keyword>
<feature type="domain" description="Cyclic nucleotide-binding" evidence="4">
    <location>
        <begin position="25"/>
        <end position="145"/>
    </location>
</feature>
<keyword evidence="7" id="KW-1185">Reference proteome</keyword>